<comment type="caution">
    <text evidence="1">The sequence shown here is derived from an EMBL/GenBank/DDBJ whole genome shotgun (WGS) entry which is preliminary data.</text>
</comment>
<evidence type="ECO:0000313" key="1">
    <source>
        <dbReference type="EMBL" id="TDB42117.1"/>
    </source>
</evidence>
<dbReference type="Proteomes" id="UP000295550">
    <property type="component" value="Unassembled WGS sequence"/>
</dbReference>
<dbReference type="AlphaFoldDB" id="A0A4R4ING3"/>
<accession>A0A4R4ING3</accession>
<proteinExistence type="predicted"/>
<organism evidence="1 2">
    <name type="scientific">Photorhabdus luminescens subsp. mexicana</name>
    <dbReference type="NCBI Taxonomy" id="2100167"/>
    <lineage>
        <taxon>Bacteria</taxon>
        <taxon>Pseudomonadati</taxon>
        <taxon>Pseudomonadota</taxon>
        <taxon>Gammaproteobacteria</taxon>
        <taxon>Enterobacterales</taxon>
        <taxon>Morganellaceae</taxon>
        <taxon>Photorhabdus</taxon>
    </lineage>
</organism>
<evidence type="ECO:0000313" key="2">
    <source>
        <dbReference type="Proteomes" id="UP000295550"/>
    </source>
</evidence>
<name>A0A4R4ING3_PHOLU</name>
<protein>
    <submittedName>
        <fullName evidence="1">Uncharacterized protein</fullName>
    </submittedName>
</protein>
<gene>
    <name evidence="1" type="ORF">C5468_25195</name>
</gene>
<dbReference type="EMBL" id="PUJX01000064">
    <property type="protein sequence ID" value="TDB42117.1"/>
    <property type="molecule type" value="Genomic_DNA"/>
</dbReference>
<dbReference type="RefSeq" id="WP_132348956.1">
    <property type="nucleotide sequence ID" value="NZ_CAWOLF010000064.1"/>
</dbReference>
<sequence>MNDKHSLTGHNIDLLGASQQEFTILTENALMREIILKLRDLMNETDGVVIKDNIIPWSEVLPLADSIPSTESTEAEIKKWMITACKLWQQKYNASIQDTLAKRISSDSTIENDNLYLLNINNVNHLILDSLLPYVDLETMKEENPELAQTVCDMVNVMVAISKGAVLTNIVRTDIYCAGVDDALMALQHRYNELKSAGQDTAWLEEAMQIITDSKQQSLDIINQEIKRS</sequence>
<reference evidence="1 2" key="1">
    <citation type="journal article" date="2019" name="Int. J. Syst. Evol. Microbiol.">
        <title>Photorhabdus khanii subsp. guanajuatensis subsp. nov., isolated from Heterorhabditis atacamensis, and Photorhabdus luminescens subsp. mexicana subsp. nov., isolated from Heterorhabditis mexicana entomopathogenic nematodes.</title>
        <authorList>
            <person name="Machado R.A.R."/>
            <person name="Bruno P."/>
            <person name="Arce C.C.M."/>
            <person name="Liechti N."/>
            <person name="Kohler A."/>
            <person name="Bernal J."/>
            <person name="Bruggmann R."/>
            <person name="Turlings T.C.J."/>
        </authorList>
    </citation>
    <scope>NUCLEOTIDE SEQUENCE [LARGE SCALE GENOMIC DNA]</scope>
    <source>
        <strain evidence="1 2">MEX47-22</strain>
    </source>
</reference>